<sequence>MTRLKRQQKHFGPETDSHDFVNLSEAASLEFIRRHTSAPVPKVYCAFERHGQTYIVMERIKGHKLADGWSERSEKSRTCILAQLRRILEEIRSIPSTHGSAVASVDGGSLYDMRLPGLGLGYPKQTPLRFGPFDDIPAFHRWLRRPASTVADHFGPEVNELINLHEQTDWGSPVFTHGDMTSLNVLVQGDSVVGIVDWETAGWYPSYWEFTTASQVTFRNGLLAQYIDSFLEPRWDELRMERIRLKYFGDN</sequence>
<protein>
    <recommendedName>
        <fullName evidence="1">Aminoglycoside phosphotransferase domain-containing protein</fullName>
    </recommendedName>
</protein>
<evidence type="ECO:0000313" key="2">
    <source>
        <dbReference type="EMBL" id="TKA64550.1"/>
    </source>
</evidence>
<evidence type="ECO:0000313" key="3">
    <source>
        <dbReference type="Proteomes" id="UP000308768"/>
    </source>
</evidence>
<dbReference type="EMBL" id="NAJN01001249">
    <property type="protein sequence ID" value="TKA64550.1"/>
    <property type="molecule type" value="Genomic_DNA"/>
</dbReference>
<keyword evidence="3" id="KW-1185">Reference proteome</keyword>
<proteinExistence type="predicted"/>
<gene>
    <name evidence="2" type="ORF">B0A49_09936</name>
</gene>
<feature type="domain" description="Aminoglycoside phosphotransferase" evidence="1">
    <location>
        <begin position="25"/>
        <end position="238"/>
    </location>
</feature>
<dbReference type="PIRSF" id="PIRSF000707">
    <property type="entry name" value="Hygromycin-B_kinase"/>
    <property type="match status" value="1"/>
</dbReference>
<name>A0A4U0WMX6_9PEZI</name>
<dbReference type="SUPFAM" id="SSF56112">
    <property type="entry name" value="Protein kinase-like (PK-like)"/>
    <property type="match status" value="1"/>
</dbReference>
<dbReference type="InterPro" id="IPR051678">
    <property type="entry name" value="AGP_Transferase"/>
</dbReference>
<comment type="caution">
    <text evidence="2">The sequence shown here is derived from an EMBL/GenBank/DDBJ whole genome shotgun (WGS) entry which is preliminary data.</text>
</comment>
<dbReference type="CDD" id="cd05120">
    <property type="entry name" value="APH_ChoK_like"/>
    <property type="match status" value="1"/>
</dbReference>
<dbReference type="InterPro" id="IPR002575">
    <property type="entry name" value="Aminoglycoside_PTrfase"/>
</dbReference>
<evidence type="ECO:0000259" key="1">
    <source>
        <dbReference type="Pfam" id="PF01636"/>
    </source>
</evidence>
<dbReference type="Pfam" id="PF01636">
    <property type="entry name" value="APH"/>
    <property type="match status" value="1"/>
</dbReference>
<dbReference type="InterPro" id="IPR016259">
    <property type="entry name" value="Hygromycin-B_Kinase"/>
</dbReference>
<accession>A0A4U0WMX6</accession>
<dbReference type="InterPro" id="IPR011009">
    <property type="entry name" value="Kinase-like_dom_sf"/>
</dbReference>
<dbReference type="Gene3D" id="3.90.1200.10">
    <property type="match status" value="1"/>
</dbReference>
<dbReference type="AlphaFoldDB" id="A0A4U0WMX6"/>
<dbReference type="PANTHER" id="PTHR21310">
    <property type="entry name" value="AMINOGLYCOSIDE PHOSPHOTRANSFERASE-RELATED-RELATED"/>
    <property type="match status" value="1"/>
</dbReference>
<dbReference type="Proteomes" id="UP000308768">
    <property type="component" value="Unassembled WGS sequence"/>
</dbReference>
<organism evidence="2 3">
    <name type="scientific">Cryomyces minteri</name>
    <dbReference type="NCBI Taxonomy" id="331657"/>
    <lineage>
        <taxon>Eukaryota</taxon>
        <taxon>Fungi</taxon>
        <taxon>Dikarya</taxon>
        <taxon>Ascomycota</taxon>
        <taxon>Pezizomycotina</taxon>
        <taxon>Dothideomycetes</taxon>
        <taxon>Dothideomycetes incertae sedis</taxon>
        <taxon>Cryomyces</taxon>
    </lineage>
</organism>
<dbReference type="PANTHER" id="PTHR21310:SF55">
    <property type="entry name" value="AMINOGLYCOSIDE PHOSPHOTRANSFERASE DOMAIN-CONTAINING PROTEIN"/>
    <property type="match status" value="1"/>
</dbReference>
<reference evidence="2 3" key="1">
    <citation type="submission" date="2017-03" db="EMBL/GenBank/DDBJ databases">
        <title>Genomes of endolithic fungi from Antarctica.</title>
        <authorList>
            <person name="Coleine C."/>
            <person name="Masonjones S."/>
            <person name="Stajich J.E."/>
        </authorList>
    </citation>
    <scope>NUCLEOTIDE SEQUENCE [LARGE SCALE GENOMIC DNA]</scope>
    <source>
        <strain evidence="2 3">CCFEE 5187</strain>
    </source>
</reference>
<dbReference type="STRING" id="331657.A0A4U0WMX6"/>
<dbReference type="OrthoDB" id="8300194at2759"/>